<name>A0A7G9QSK9_9GAMM</name>
<dbReference type="Proteomes" id="UP000515977">
    <property type="component" value="Chromosome"/>
</dbReference>
<dbReference type="EMBL" id="CP060711">
    <property type="protein sequence ID" value="QNN46334.1"/>
    <property type="molecule type" value="Genomic_DNA"/>
</dbReference>
<reference evidence="1 2" key="1">
    <citation type="submission" date="2020-08" db="EMBL/GenBank/DDBJ databases">
        <title>Genome sequence of Thermomonas brevis KACC 16975T.</title>
        <authorList>
            <person name="Hyun D.-W."/>
            <person name="Bae J.-W."/>
        </authorList>
    </citation>
    <scope>NUCLEOTIDE SEQUENCE [LARGE SCALE GENOMIC DNA]</scope>
    <source>
        <strain evidence="1 2">KACC 16975</strain>
    </source>
</reference>
<dbReference type="RefSeq" id="WP_187570100.1">
    <property type="nucleotide sequence ID" value="NZ_CP060711.1"/>
</dbReference>
<organism evidence="1 2">
    <name type="scientific">Thermomonas brevis</name>
    <dbReference type="NCBI Taxonomy" id="215691"/>
    <lineage>
        <taxon>Bacteria</taxon>
        <taxon>Pseudomonadati</taxon>
        <taxon>Pseudomonadota</taxon>
        <taxon>Gammaproteobacteria</taxon>
        <taxon>Lysobacterales</taxon>
        <taxon>Lysobacteraceae</taxon>
        <taxon>Thermomonas</taxon>
    </lineage>
</organism>
<keyword evidence="2" id="KW-1185">Reference proteome</keyword>
<accession>A0A7G9QSK9</accession>
<proteinExistence type="predicted"/>
<sequence length="147" mass="16194">MSAIGLRKVALYLASLDERERRALTVGLPPASMQVLQPLIAEVIRHGWRDPELVGRALAGDMQGLTAQSTLPVETLSKLAERLPADWIARVFAANPAIDTHFLVAMLDAPVSLQVRNELKRIPKLPEKLREAILAEADELQEEQCVA</sequence>
<dbReference type="KEGG" id="tbv:H9L17_14370"/>
<gene>
    <name evidence="1" type="ORF">H9L17_14370</name>
</gene>
<evidence type="ECO:0000313" key="2">
    <source>
        <dbReference type="Proteomes" id="UP000515977"/>
    </source>
</evidence>
<dbReference type="AlphaFoldDB" id="A0A7G9QSK9"/>
<protein>
    <submittedName>
        <fullName evidence="1">Uncharacterized protein</fullName>
    </submittedName>
</protein>
<evidence type="ECO:0000313" key="1">
    <source>
        <dbReference type="EMBL" id="QNN46334.1"/>
    </source>
</evidence>